<evidence type="ECO:0000256" key="10">
    <source>
        <dbReference type="ARBA" id="ARBA00076996"/>
    </source>
</evidence>
<dbReference type="GO" id="GO:0016491">
    <property type="term" value="F:oxidoreductase activity"/>
    <property type="evidence" value="ECO:0007669"/>
    <property type="project" value="UniProtKB-KW"/>
</dbReference>
<dbReference type="EC" id="7.1.1.1" evidence="3"/>
<organism evidence="14 15">
    <name type="scientific">Candidatus Paracaedimonas acanthamoebae</name>
    <dbReference type="NCBI Taxonomy" id="244581"/>
    <lineage>
        <taxon>Bacteria</taxon>
        <taxon>Pseudomonadati</taxon>
        <taxon>Pseudomonadota</taxon>
        <taxon>Alphaproteobacteria</taxon>
        <taxon>Holosporales</taxon>
        <taxon>Caedimonadaceae</taxon>
        <taxon>Candidatus Paracaedimonas</taxon>
    </lineage>
</organism>
<protein>
    <recommendedName>
        <fullName evidence="9">NAD(P) transhydrogenase subunit alpha part 1</fullName>
        <ecNumber evidence="3">7.1.1.1</ecNumber>
    </recommendedName>
    <alternativeName>
        <fullName evidence="11">Nicotinamide nucleotide transhydrogenase subunit alpha 1</fullName>
    </alternativeName>
    <alternativeName>
        <fullName evidence="10">Pyridine nucleotide transhydrogenase subunit alpha 1</fullName>
    </alternativeName>
</protein>
<evidence type="ECO:0000256" key="11">
    <source>
        <dbReference type="ARBA" id="ARBA00084087"/>
    </source>
</evidence>
<dbReference type="SUPFAM" id="SSF51735">
    <property type="entry name" value="NAD(P)-binding Rossmann-fold domains"/>
    <property type="match status" value="1"/>
</dbReference>
<comment type="catalytic activity">
    <reaction evidence="8">
        <text>NAD(+) + NADPH + H(+)(in) = NADH + NADP(+) + H(+)(out)</text>
        <dbReference type="Rhea" id="RHEA:47992"/>
        <dbReference type="ChEBI" id="CHEBI:15378"/>
        <dbReference type="ChEBI" id="CHEBI:57540"/>
        <dbReference type="ChEBI" id="CHEBI:57783"/>
        <dbReference type="ChEBI" id="CHEBI:57945"/>
        <dbReference type="ChEBI" id="CHEBI:58349"/>
        <dbReference type="EC" id="7.1.1.1"/>
    </reaction>
</comment>
<dbReference type="PANTHER" id="PTHR10160:SF19">
    <property type="entry name" value="PROTON-TRANSLOCATING NAD(P)(+) TRANSHYDROGENASE"/>
    <property type="match status" value="1"/>
</dbReference>
<dbReference type="Proteomes" id="UP000664414">
    <property type="component" value="Unassembled WGS sequence"/>
</dbReference>
<dbReference type="CDD" id="cd05304">
    <property type="entry name" value="Rubrum_tdh"/>
    <property type="match status" value="1"/>
</dbReference>
<dbReference type="FunFam" id="3.40.50.720:FF:000188">
    <property type="entry name" value="NAD(P) transhydrogenase alpha subunit 1"/>
    <property type="match status" value="1"/>
</dbReference>
<evidence type="ECO:0000256" key="7">
    <source>
        <dbReference type="ARBA" id="ARBA00023027"/>
    </source>
</evidence>
<keyword evidence="7" id="KW-0520">NAD</keyword>
<dbReference type="SMART" id="SM01003">
    <property type="entry name" value="AlaDh_PNT_N"/>
    <property type="match status" value="1"/>
</dbReference>
<dbReference type="AlphaFoldDB" id="A0A8J7PIN8"/>
<gene>
    <name evidence="14" type="ORF">J0H12_02970</name>
</gene>
<dbReference type="InterPro" id="IPR008142">
    <property type="entry name" value="AlaDH/PNT_CS1"/>
</dbReference>
<name>A0A8J7PIN8_9PROT</name>
<keyword evidence="14" id="KW-0560">Oxidoreductase</keyword>
<evidence type="ECO:0000256" key="9">
    <source>
        <dbReference type="ARBA" id="ARBA00071353"/>
    </source>
</evidence>
<evidence type="ECO:0000256" key="6">
    <source>
        <dbReference type="ARBA" id="ARBA00022967"/>
    </source>
</evidence>
<evidence type="ECO:0000256" key="3">
    <source>
        <dbReference type="ARBA" id="ARBA00012943"/>
    </source>
</evidence>
<comment type="caution">
    <text evidence="14">The sequence shown here is derived from an EMBL/GenBank/DDBJ whole genome shotgun (WGS) entry which is preliminary data.</text>
</comment>
<keyword evidence="5" id="KW-0521">NADP</keyword>
<dbReference type="GO" id="GO:0006740">
    <property type="term" value="P:NADPH regeneration"/>
    <property type="evidence" value="ECO:0007669"/>
    <property type="project" value="TreeGrafter"/>
</dbReference>
<evidence type="ECO:0000256" key="5">
    <source>
        <dbReference type="ARBA" id="ARBA00022857"/>
    </source>
</evidence>
<dbReference type="Pfam" id="PF05222">
    <property type="entry name" value="AlaDh_PNT_N"/>
    <property type="match status" value="1"/>
</dbReference>
<dbReference type="NCBIfam" id="NF006942">
    <property type="entry name" value="PRK09424.1"/>
    <property type="match status" value="1"/>
</dbReference>
<evidence type="ECO:0000259" key="12">
    <source>
        <dbReference type="SMART" id="SM01002"/>
    </source>
</evidence>
<accession>A0A8J7PIN8</accession>
<dbReference type="EMBL" id="JAFKGL010000014">
    <property type="protein sequence ID" value="MBN9412875.1"/>
    <property type="molecule type" value="Genomic_DNA"/>
</dbReference>
<comment type="similarity">
    <text evidence="2">Belongs to the AlaDH/PNT family.</text>
</comment>
<dbReference type="InterPro" id="IPR007886">
    <property type="entry name" value="AlaDH/PNT_N"/>
</dbReference>
<proteinExistence type="inferred from homology"/>
<feature type="domain" description="Alanine dehydrogenase/pyridine nucleotide transhydrogenase NAD(H)-binding" evidence="12">
    <location>
        <begin position="154"/>
        <end position="318"/>
    </location>
</feature>
<keyword evidence="4" id="KW-0547">Nucleotide-binding</keyword>
<dbReference type="PANTHER" id="PTHR10160">
    <property type="entry name" value="NAD(P) TRANSHYDROGENASE"/>
    <property type="match status" value="1"/>
</dbReference>
<evidence type="ECO:0000313" key="14">
    <source>
        <dbReference type="EMBL" id="MBN9412875.1"/>
    </source>
</evidence>
<evidence type="ECO:0000256" key="8">
    <source>
        <dbReference type="ARBA" id="ARBA00048202"/>
    </source>
</evidence>
<dbReference type="PROSITE" id="PS00836">
    <property type="entry name" value="ALADH_PNT_1"/>
    <property type="match status" value="1"/>
</dbReference>
<dbReference type="InterPro" id="IPR007698">
    <property type="entry name" value="AlaDH/PNT_NAD(H)-bd"/>
</dbReference>
<dbReference type="Gene3D" id="3.40.50.720">
    <property type="entry name" value="NAD(P)-binding Rossmann-like Domain"/>
    <property type="match status" value="2"/>
</dbReference>
<dbReference type="Pfam" id="PF01262">
    <property type="entry name" value="AlaDh_PNT_C"/>
    <property type="match status" value="1"/>
</dbReference>
<sequence length="380" mass="41018">MKIAIPKERRTGETRVAASPDTVKKLVGMGFEVIVEKEAGLSASIPDEQYQEAGATIMKDFSSTVSQAQIVLKVQSPLHKGEGELDEISLLPKDVVLIGMLSPYANREQLSYYVKSKITSFSLEFVPRITRAQSMDVLSSQTNLAGYRAVIEASQVFDRAFPMMMTAAGTIAPARVLILGAGVAGLQAIATARRLGAVVSAFDVRAAAKEQVESLGATFVFVEADESGEGSGGYAKEMSEDYKKRQSAKIKEEIAKNDIVITTALIPGKQAPLLITEDMVQAMKPGSVIVDMAIEAGGNCNLTEVGKVKEKHGVKIVGYPQLATRIPRDSSALYARNILNFLSLLYDKEAKTLKLELEDEILQAAVLTHGGKIIHPQFQS</sequence>
<evidence type="ECO:0000313" key="15">
    <source>
        <dbReference type="Proteomes" id="UP000664414"/>
    </source>
</evidence>
<evidence type="ECO:0000256" key="4">
    <source>
        <dbReference type="ARBA" id="ARBA00022741"/>
    </source>
</evidence>
<feature type="domain" description="Alanine dehydrogenase/pyridine nucleotide transhydrogenase N-terminal" evidence="13">
    <location>
        <begin position="4"/>
        <end position="145"/>
    </location>
</feature>
<evidence type="ECO:0000256" key="1">
    <source>
        <dbReference type="ARBA" id="ARBA00003943"/>
    </source>
</evidence>
<dbReference type="GO" id="GO:0008750">
    <property type="term" value="F:proton-translocating NAD(P)+ transhydrogenase activity"/>
    <property type="evidence" value="ECO:0007669"/>
    <property type="project" value="UniProtKB-EC"/>
</dbReference>
<dbReference type="GO" id="GO:0005886">
    <property type="term" value="C:plasma membrane"/>
    <property type="evidence" value="ECO:0007669"/>
    <property type="project" value="TreeGrafter"/>
</dbReference>
<dbReference type="SUPFAM" id="SSF52283">
    <property type="entry name" value="Formate/glycerate dehydrogenase catalytic domain-like"/>
    <property type="match status" value="1"/>
</dbReference>
<keyword evidence="6" id="KW-1278">Translocase</keyword>
<dbReference type="InterPro" id="IPR008143">
    <property type="entry name" value="Ala_DH/PNT_CS2"/>
</dbReference>
<dbReference type="SMART" id="SM01002">
    <property type="entry name" value="AlaDh_PNT_C"/>
    <property type="match status" value="1"/>
</dbReference>
<evidence type="ECO:0000259" key="13">
    <source>
        <dbReference type="SMART" id="SM01003"/>
    </source>
</evidence>
<dbReference type="PROSITE" id="PS00837">
    <property type="entry name" value="ALADH_PNT_2"/>
    <property type="match status" value="1"/>
</dbReference>
<evidence type="ECO:0000256" key="2">
    <source>
        <dbReference type="ARBA" id="ARBA00005689"/>
    </source>
</evidence>
<dbReference type="GO" id="GO:0050661">
    <property type="term" value="F:NADP binding"/>
    <property type="evidence" value="ECO:0007669"/>
    <property type="project" value="TreeGrafter"/>
</dbReference>
<dbReference type="InterPro" id="IPR036291">
    <property type="entry name" value="NAD(P)-bd_dom_sf"/>
</dbReference>
<comment type="function">
    <text evidence="1">The transhydrogenation between NADH and NADP is coupled to respiration and ATP hydrolysis and functions as a proton pump across the membrane.</text>
</comment>
<reference evidence="14" key="1">
    <citation type="submission" date="2021-02" db="EMBL/GenBank/DDBJ databases">
        <title>Thiocyanate and organic carbon inputs drive convergent selection for specific autotrophic Afipia and Thiobacillus strains within complex microbiomes.</title>
        <authorList>
            <person name="Huddy R.J."/>
            <person name="Sachdeva R."/>
            <person name="Kadzinga F."/>
            <person name="Kantor R.S."/>
            <person name="Harrison S.T.L."/>
            <person name="Banfield J.F."/>
        </authorList>
    </citation>
    <scope>NUCLEOTIDE SEQUENCE</scope>
    <source>
        <strain evidence="14">SCN18_10_11_15_R4_P_38_20</strain>
    </source>
</reference>